<organism evidence="1 2">
    <name type="scientific">Lates japonicus</name>
    <name type="common">Japanese lates</name>
    <dbReference type="NCBI Taxonomy" id="270547"/>
    <lineage>
        <taxon>Eukaryota</taxon>
        <taxon>Metazoa</taxon>
        <taxon>Chordata</taxon>
        <taxon>Craniata</taxon>
        <taxon>Vertebrata</taxon>
        <taxon>Euteleostomi</taxon>
        <taxon>Actinopterygii</taxon>
        <taxon>Neopterygii</taxon>
        <taxon>Teleostei</taxon>
        <taxon>Neoteleostei</taxon>
        <taxon>Acanthomorphata</taxon>
        <taxon>Carangaria</taxon>
        <taxon>Carangaria incertae sedis</taxon>
        <taxon>Centropomidae</taxon>
        <taxon>Lates</taxon>
    </lineage>
</organism>
<protein>
    <submittedName>
        <fullName evidence="1">Intraflagellar transport protein 27 homolog</fullName>
    </submittedName>
</protein>
<name>A0AAD3NPA3_LATJO</name>
<sequence>MRRMVLRLLEEGDGSGSSAFQLRMPASPHGPPPLWTASSLDASSPPAAGARHRVCMSTGSKHRRNPRILLYYLCCCCGMDCTQGRVQAPVDAPPLSRLGRSTPSKNRLKNHVASTHCEFIKGRMLCRRFTAKVTLSYLPKGFPAPAPKMKTEKGREEQVDSIGLYIIDSAGKETLVEACRKMVSWWAISQTCLPAKGEEMENCDRPAQFSRAFSLFIKSAREIIRTFKSRAETPLHIHTP</sequence>
<reference evidence="1" key="1">
    <citation type="submission" date="2022-08" db="EMBL/GenBank/DDBJ databases">
        <title>Genome sequencing of akame (Lates japonicus).</title>
        <authorList>
            <person name="Hashiguchi Y."/>
            <person name="Takahashi H."/>
        </authorList>
    </citation>
    <scope>NUCLEOTIDE SEQUENCE</scope>
    <source>
        <strain evidence="1">Kochi</strain>
    </source>
</reference>
<comment type="caution">
    <text evidence="1">The sequence shown here is derived from an EMBL/GenBank/DDBJ whole genome shotgun (WGS) entry which is preliminary data.</text>
</comment>
<dbReference type="AlphaFoldDB" id="A0AAD3NPA3"/>
<dbReference type="Proteomes" id="UP001279410">
    <property type="component" value="Unassembled WGS sequence"/>
</dbReference>
<gene>
    <name evidence="1" type="ORF">AKAME5_002594500</name>
</gene>
<proteinExistence type="predicted"/>
<accession>A0AAD3NPA3</accession>
<keyword evidence="2" id="KW-1185">Reference proteome</keyword>
<dbReference type="EMBL" id="BRZM01002369">
    <property type="protein sequence ID" value="GLD74614.1"/>
    <property type="molecule type" value="Genomic_DNA"/>
</dbReference>
<evidence type="ECO:0000313" key="1">
    <source>
        <dbReference type="EMBL" id="GLD74614.1"/>
    </source>
</evidence>
<evidence type="ECO:0000313" key="2">
    <source>
        <dbReference type="Proteomes" id="UP001279410"/>
    </source>
</evidence>